<dbReference type="Proteomes" id="UP000428328">
    <property type="component" value="Chromosome"/>
</dbReference>
<gene>
    <name evidence="1" type="ORF">GM415_05845</name>
</gene>
<dbReference type="PROSITE" id="PS51257">
    <property type="entry name" value="PROKAR_LIPOPROTEIN"/>
    <property type="match status" value="1"/>
</dbReference>
<protein>
    <recommendedName>
        <fullName evidence="3">Lipoprotein</fullName>
    </recommendedName>
</protein>
<evidence type="ECO:0000313" key="1">
    <source>
        <dbReference type="EMBL" id="QGY39658.1"/>
    </source>
</evidence>
<sequence length="254" mass="26967">MKRLVPAILVTAVLPALSGCLLISGLLGGIGLVTTGPLQYAGTAYTVAEYSYEYAVNGRTPDEVLEAKVEFLFGEEEPPARPAPTLTAGATEVALPSLPPLAAEAEVPGPVILAETLPPPIVRKERTPLPSPAKTIAVRAMPRTTPKAAPRVPRPTRVAKSRPEPHFTYVSHRPDPLRSRLDRLEQGLAEAERIAMASPETGVRCSAGHRDAGQTGTEVSGSWSIRHPVNWTFPVSAQGVNIPRDGSLQFVSPG</sequence>
<dbReference type="RefSeq" id="WP_158946883.1">
    <property type="nucleotide sequence ID" value="NZ_CP046400.1"/>
</dbReference>
<organism evidence="1 2">
    <name type="scientific">Pseudodesulfovibrio cashew</name>
    <dbReference type="NCBI Taxonomy" id="2678688"/>
    <lineage>
        <taxon>Bacteria</taxon>
        <taxon>Pseudomonadati</taxon>
        <taxon>Thermodesulfobacteriota</taxon>
        <taxon>Desulfovibrionia</taxon>
        <taxon>Desulfovibrionales</taxon>
        <taxon>Desulfovibrionaceae</taxon>
    </lineage>
</organism>
<reference evidence="1 2" key="1">
    <citation type="submission" date="2019-11" db="EMBL/GenBank/DDBJ databases">
        <authorList>
            <person name="Zheng R.K."/>
            <person name="Sun C.M."/>
        </authorList>
    </citation>
    <scope>NUCLEOTIDE SEQUENCE [LARGE SCALE GENOMIC DNA]</scope>
    <source>
        <strain evidence="1 2">SRB007</strain>
    </source>
</reference>
<proteinExistence type="predicted"/>
<dbReference type="AlphaFoldDB" id="A0A6I6JF73"/>
<evidence type="ECO:0008006" key="3">
    <source>
        <dbReference type="Google" id="ProtNLM"/>
    </source>
</evidence>
<dbReference type="KEGG" id="psel:GM415_05845"/>
<accession>A0A6I6JF73</accession>
<evidence type="ECO:0000313" key="2">
    <source>
        <dbReference type="Proteomes" id="UP000428328"/>
    </source>
</evidence>
<name>A0A6I6JF73_9BACT</name>
<keyword evidence="2" id="KW-1185">Reference proteome</keyword>
<dbReference type="EMBL" id="CP046400">
    <property type="protein sequence ID" value="QGY39658.1"/>
    <property type="molecule type" value="Genomic_DNA"/>
</dbReference>